<feature type="domain" description="NTP pyrophosphohydrolase MazG-like" evidence="1">
    <location>
        <begin position="26"/>
        <end position="83"/>
    </location>
</feature>
<evidence type="ECO:0000259" key="1">
    <source>
        <dbReference type="Pfam" id="PF03819"/>
    </source>
</evidence>
<comment type="caution">
    <text evidence="2">The sequence shown here is derived from an EMBL/GenBank/DDBJ whole genome shotgun (WGS) entry which is preliminary data.</text>
</comment>
<gene>
    <name evidence="2" type="ORF">MED297_20432</name>
</gene>
<sequence length="95" mass="10899">MKTLKELQAHVAQVDQLPEADTGYFLKLIEEVGELSEAIRHGKSGQPEFDTLKGSIAEELVDVFYYTLALANQYGVNLERSFELKEAHNRIRYQR</sequence>
<dbReference type="CDD" id="cd11536">
    <property type="entry name" value="NTP-PPase_iMazG"/>
    <property type="match status" value="1"/>
</dbReference>
<dbReference type="Pfam" id="PF03819">
    <property type="entry name" value="MazG"/>
    <property type="match status" value="1"/>
</dbReference>
<evidence type="ECO:0000313" key="2">
    <source>
        <dbReference type="EMBL" id="EAR11292.1"/>
    </source>
</evidence>
<dbReference type="Gene3D" id="1.10.287.1080">
    <property type="entry name" value="MazG-like"/>
    <property type="match status" value="1"/>
</dbReference>
<keyword evidence="3" id="KW-1185">Reference proteome</keyword>
<reference evidence="2 3" key="1">
    <citation type="submission" date="2006-02" db="EMBL/GenBank/DDBJ databases">
        <authorList>
            <person name="Pinhassi J."/>
            <person name="Pedros-Alio C."/>
            <person name="Ferriera S."/>
            <person name="Johnson J."/>
            <person name="Kravitz S."/>
            <person name="Halpern A."/>
            <person name="Remington K."/>
            <person name="Beeson K."/>
            <person name="Tran B."/>
            <person name="Rogers Y.-H."/>
            <person name="Friedman R."/>
            <person name="Venter J.C."/>
        </authorList>
    </citation>
    <scope>NUCLEOTIDE SEQUENCE [LARGE SCALE GENOMIC DNA]</scope>
    <source>
        <strain evidence="2 3">MED297</strain>
    </source>
</reference>
<dbReference type="InterPro" id="IPR004518">
    <property type="entry name" value="MazG-like_dom"/>
</dbReference>
<dbReference type="STRING" id="314283.MED297_20432"/>
<accession>A4B9J1</accession>
<organism evidence="2 3">
    <name type="scientific">Reinekea blandensis MED297</name>
    <dbReference type="NCBI Taxonomy" id="314283"/>
    <lineage>
        <taxon>Bacteria</taxon>
        <taxon>Pseudomonadati</taxon>
        <taxon>Pseudomonadota</taxon>
        <taxon>Gammaproteobacteria</taxon>
        <taxon>Oceanospirillales</taxon>
        <taxon>Saccharospirillaceae</taxon>
        <taxon>Reinekea</taxon>
    </lineage>
</organism>
<dbReference type="AlphaFoldDB" id="A4B9J1"/>
<dbReference type="Proteomes" id="UP000005953">
    <property type="component" value="Unassembled WGS sequence"/>
</dbReference>
<dbReference type="HOGENOM" id="CLU_194154_0_0_6"/>
<name>A4B9J1_9GAMM</name>
<dbReference type="OrthoDB" id="9791898at2"/>
<dbReference type="RefSeq" id="WP_008044840.1">
    <property type="nucleotide sequence ID" value="NZ_CH724151.1"/>
</dbReference>
<dbReference type="SUPFAM" id="SSF101386">
    <property type="entry name" value="all-alpha NTP pyrophosphatases"/>
    <property type="match status" value="1"/>
</dbReference>
<protein>
    <recommendedName>
        <fullName evidence="1">NTP pyrophosphohydrolase MazG-like domain-containing protein</fullName>
    </recommendedName>
</protein>
<dbReference type="EMBL" id="AAOE01000001">
    <property type="protein sequence ID" value="EAR11292.1"/>
    <property type="molecule type" value="Genomic_DNA"/>
</dbReference>
<proteinExistence type="predicted"/>
<evidence type="ECO:0000313" key="3">
    <source>
        <dbReference type="Proteomes" id="UP000005953"/>
    </source>
</evidence>